<name>A0A840TVT3_9BACT</name>
<dbReference type="SUPFAM" id="SSF47413">
    <property type="entry name" value="lambda repressor-like DNA-binding domains"/>
    <property type="match status" value="1"/>
</dbReference>
<evidence type="ECO:0000313" key="3">
    <source>
        <dbReference type="Proteomes" id="UP000557307"/>
    </source>
</evidence>
<evidence type="ECO:0000259" key="1">
    <source>
        <dbReference type="PROSITE" id="PS50943"/>
    </source>
</evidence>
<dbReference type="EMBL" id="JACHGF010000006">
    <property type="protein sequence ID" value="MBB5285727.1"/>
    <property type="molecule type" value="Genomic_DNA"/>
</dbReference>
<keyword evidence="3" id="KW-1185">Reference proteome</keyword>
<dbReference type="GO" id="GO:0003677">
    <property type="term" value="F:DNA binding"/>
    <property type="evidence" value="ECO:0007669"/>
    <property type="project" value="InterPro"/>
</dbReference>
<reference evidence="2 3" key="1">
    <citation type="submission" date="2020-08" db="EMBL/GenBank/DDBJ databases">
        <title>Genomic Encyclopedia of Type Strains, Phase IV (KMG-IV): sequencing the most valuable type-strain genomes for metagenomic binning, comparative biology and taxonomic classification.</title>
        <authorList>
            <person name="Goeker M."/>
        </authorList>
    </citation>
    <scope>NUCLEOTIDE SEQUENCE [LARGE SCALE GENOMIC DNA]</scope>
    <source>
        <strain evidence="2 3">DSM 105074</strain>
    </source>
</reference>
<dbReference type="SMART" id="SM00530">
    <property type="entry name" value="HTH_XRE"/>
    <property type="match status" value="1"/>
</dbReference>
<proteinExistence type="predicted"/>
<accession>A0A840TVT3</accession>
<dbReference type="AlphaFoldDB" id="A0A840TVT3"/>
<dbReference type="Pfam" id="PF01381">
    <property type="entry name" value="HTH_3"/>
    <property type="match status" value="1"/>
</dbReference>
<dbReference type="CDD" id="cd00093">
    <property type="entry name" value="HTH_XRE"/>
    <property type="match status" value="1"/>
</dbReference>
<dbReference type="Proteomes" id="UP000557307">
    <property type="component" value="Unassembled WGS sequence"/>
</dbReference>
<dbReference type="InterPro" id="IPR001387">
    <property type="entry name" value="Cro/C1-type_HTH"/>
</dbReference>
<gene>
    <name evidence="2" type="ORF">HNQ92_003887</name>
</gene>
<dbReference type="InterPro" id="IPR010982">
    <property type="entry name" value="Lambda_DNA-bd_dom_sf"/>
</dbReference>
<organism evidence="2 3">
    <name type="scientific">Rhabdobacter roseus</name>
    <dbReference type="NCBI Taxonomy" id="1655419"/>
    <lineage>
        <taxon>Bacteria</taxon>
        <taxon>Pseudomonadati</taxon>
        <taxon>Bacteroidota</taxon>
        <taxon>Cytophagia</taxon>
        <taxon>Cytophagales</taxon>
        <taxon>Cytophagaceae</taxon>
        <taxon>Rhabdobacter</taxon>
    </lineage>
</organism>
<evidence type="ECO:0000313" key="2">
    <source>
        <dbReference type="EMBL" id="MBB5285727.1"/>
    </source>
</evidence>
<protein>
    <submittedName>
        <fullName evidence="2">Transcriptional regulator with XRE-family HTH domain</fullName>
    </submittedName>
</protein>
<feature type="domain" description="HTH cro/C1-type" evidence="1">
    <location>
        <begin position="16"/>
        <end position="70"/>
    </location>
</feature>
<dbReference type="Gene3D" id="1.10.260.40">
    <property type="entry name" value="lambda repressor-like DNA-binding domains"/>
    <property type="match status" value="1"/>
</dbReference>
<comment type="caution">
    <text evidence="2">The sequence shown here is derived from an EMBL/GenBank/DDBJ whole genome shotgun (WGS) entry which is preliminary data.</text>
</comment>
<dbReference type="PROSITE" id="PS50943">
    <property type="entry name" value="HTH_CROC1"/>
    <property type="match status" value="1"/>
</dbReference>
<sequence length="103" mass="11840">MQVFVESKIRSVAANIRKIREFRDYTQEYLAMKLGISQNAYSKIELAYTRLTLERLLQIAYILEVDTLDLIRCEGEELLQLRLRNDATSDSLCGLKPLVASQA</sequence>